<reference evidence="3" key="1">
    <citation type="submission" date="2020-05" db="UniProtKB">
        <authorList>
            <consortium name="EnsemblMetazoa"/>
        </authorList>
    </citation>
    <scope>IDENTIFICATION</scope>
    <source>
        <strain evidence="3">BB02</strain>
    </source>
</reference>
<sequence>MYQEENLATGAYQQENLATGAYQQENLATGAYQQENLATGTYKEENLATGAYQEENVATGMYQEENLATGAYQQENLATGAYQQENLATGAYQEENVATGTYQEENLSTGAYQQENSATGAYQQENLATGAYQQENLATGAYQHANLATGAYQEENLATGANQQENLATEAYQLANLATEAYQQENLATGAYQQENLATGTYQEENLAIGAYQQENLATGAYQQENLATGTYQEENLATGTYQEENLATGTYQQENLATGAYQKENLATGAYQHANLATGAYQENLAARDYLQENSATGAYQQEHIATGAYQQENLAARAYQEDLTASDYQENLAYRDYQQEHIATGAYQENLANRDYEQENLAIRDYQQKILDTGTYQENLATEANQQGTTSTNTLDIHLITQLEQSDEVSRQAKLDPSGKKQTDQSTVDNILDDDRNLASEKLFAKLVEIQSPETRPGIDIQQSVPENIDFVGQKPTGPIVNRIESDNLRSHQSEHDKLPMHENVGSKQIETKSLGTKQPGLRGLNNELEELESLDKNQAHENLVSEHPKNQTVEANLEDQRYSENSLIVPETSISLDNIDLEEFSRRDLKPMSDSSVFTDISRVSTLLDTPETSDTNTDESKKEENVWNEDTLLYHWDSSHTYSDKQVNSSSEVLPETQDQSLEALPRLALAQARYGLMPTGAATLKFTAATSTPDNESDLVKDMESKDSTSVIPSLQNKPETSRVENLTFTPHESNMTETEPIEKDESVLLSSTNVGSIRKESTKESRMRLAYSSSPIDIPIPVSDANTFRLAENLVQTVLARARDIVFQTSLEENKAHLTINDTVDADREDAPNIDSEHSLTHDIPHPLLTPQHHLGSDITIIATNYDSPTCHIHDEKPLSVTSAGSNARVQDRTSDYGTFLENLQPTVHLVQSSQSENAIDLENNSTLLETLRPTEEHLQSNLSDYNIDQYLQNNTTLLENMQPTEELIQSSLINNTIELYNKGILQENISLDGFKNSDILSLSDAERIIQSPVDTDSDIHPYVEPGSYRQTLVDYVSVRQSQGNVECLDDNQKQENLREKQSLDVVARSVKKDKLDSVNSDSQIGFDHLELFQPDHNTGNGKDEQLQGQQTLADDKTLQVSDSTDQQILDTINTVIQSRDNQKERFDKDRQQSDFRIDDGERPEEYQDHDQPNKVTDQQTESEDYKRLGQVLVTQKHTAEERSQNQEQEYDSYKQQLQTTIINNKDQKEDYDQQNPDLETHKQNELDLLIKERNKDMYNQEGLDTTHKENIDLHKQEDIGGQIKGGSENKELEGESQAKHRDIVNIETKEAVDQLKMSDGKDEQHSFVWQYPDYDLSTPGYDLSTPGYDLSTSAYDLSTPDYVRQAQESQSEYVKTCHEDMEPCPEKNENTLSSQLVSGAIDHIQMGNYGQDGETAVQGGQGAAGYNEERQFFSQDYLIKQESLHPLHTKQRQAEQKEIKLDHDVPRTGQHNFETDSIQDLVYTLPIDDASIAQTTVDYSTLGFKISTAQAKDTAAQGTAKHVSILSHEQWNDGSNDQNSLVFETDQSNIPIDTFDCSDSPSGQNKQVCELTPEMTLYEDNKENYTVNSTDQENRNSEKWNGNSLQDFTSNQMYNARILDPCYSLHDSIYNFNSPSTEHIIGIEINTPQNMSSNSNTVFNTQMGGVHNKWNRENVQRIDTVDVTQVSSLTHPQPASSSTDQTALSSDSHTIVHRSVVVKSSHSNQMSGSPHVWRIKRARHDSIPSPVPQSEDTEPTESLKAAAVNATLEAQQLAEVSSERSDNLRLLSLATDFGSTLHSEDANGEIQTSVDPWYSGSHCVNPWESKSVYMFGNGAPLSKKKFKMKPRMKQEYEMEEDEHKFQLIFERKKIVKNNDANTSTGRQHDSSNHDIVTDHQLEDLHADVNSGSLKSDDSFEDSLVFPLMGLTSTISWDEAETELPKIILTTEMDDQHVLHGDANDADRLSREVAMSVLDDDDLGHGISGNGLLQEHQETSRDNGFSSIIDTSKAASFVLFMLLNSADS</sequence>
<feature type="compositionally biased region" description="Basic and acidic residues" evidence="2">
    <location>
        <begin position="1294"/>
        <end position="1306"/>
    </location>
</feature>
<feature type="compositionally biased region" description="Polar residues" evidence="2">
    <location>
        <begin position="713"/>
        <end position="727"/>
    </location>
</feature>
<evidence type="ECO:0000256" key="2">
    <source>
        <dbReference type="SAM" id="MobiDB-lite"/>
    </source>
</evidence>
<dbReference type="VEuPathDB" id="VectorBase:BGLAX_033006"/>
<dbReference type="VEuPathDB" id="VectorBase:BGLB029705"/>
<evidence type="ECO:0000313" key="4">
    <source>
        <dbReference type="Proteomes" id="UP000076420"/>
    </source>
</evidence>
<feature type="compositionally biased region" description="Basic and acidic residues" evidence="2">
    <location>
        <begin position="1275"/>
        <end position="1285"/>
    </location>
</feature>
<feature type="region of interest" description="Disordered" evidence="2">
    <location>
        <begin position="1275"/>
        <end position="1306"/>
    </location>
</feature>
<name>A0A2C9LCY7_BIOGL</name>
<feature type="compositionally biased region" description="Basic and acidic residues" evidence="2">
    <location>
        <begin position="1147"/>
        <end position="1179"/>
    </location>
</feature>
<feature type="region of interest" description="Disordered" evidence="2">
    <location>
        <begin position="408"/>
        <end position="432"/>
    </location>
</feature>
<dbReference type="Proteomes" id="UP000076420">
    <property type="component" value="Unassembled WGS sequence"/>
</dbReference>
<feature type="region of interest" description="Disordered" evidence="2">
    <location>
        <begin position="495"/>
        <end position="525"/>
    </location>
</feature>
<dbReference type="KEGG" id="bgt:106080236"/>
<feature type="region of interest" description="Disordered" evidence="2">
    <location>
        <begin position="697"/>
        <end position="727"/>
    </location>
</feature>
<feature type="compositionally biased region" description="Basic and acidic residues" evidence="2">
    <location>
        <begin position="703"/>
        <end position="712"/>
    </location>
</feature>
<evidence type="ECO:0000313" key="3">
    <source>
        <dbReference type="EnsemblMetazoa" id="BGLB029705-PA"/>
    </source>
</evidence>
<feature type="compositionally biased region" description="Basic and acidic residues" evidence="2">
    <location>
        <begin position="410"/>
        <end position="425"/>
    </location>
</feature>
<gene>
    <name evidence="3" type="primary">106080236</name>
</gene>
<feature type="coiled-coil region" evidence="1">
    <location>
        <begin position="1203"/>
        <end position="1241"/>
    </location>
</feature>
<keyword evidence="1" id="KW-0175">Coiled coil</keyword>
<evidence type="ECO:0000256" key="1">
    <source>
        <dbReference type="SAM" id="Coils"/>
    </source>
</evidence>
<protein>
    <submittedName>
        <fullName evidence="3">Uncharacterized protein</fullName>
    </submittedName>
</protein>
<dbReference type="EnsemblMetazoa" id="BGLB029705-RA">
    <property type="protein sequence ID" value="BGLB029705-PA"/>
    <property type="gene ID" value="BGLB029705"/>
</dbReference>
<feature type="region of interest" description="Disordered" evidence="2">
    <location>
        <begin position="1147"/>
        <end position="1190"/>
    </location>
</feature>
<accession>A0A2C9LCY7</accession>
<feature type="compositionally biased region" description="Polar residues" evidence="2">
    <location>
        <begin position="508"/>
        <end position="519"/>
    </location>
</feature>
<organism evidence="3 4">
    <name type="scientific">Biomphalaria glabrata</name>
    <name type="common">Bloodfluke planorb</name>
    <name type="synonym">Freshwater snail</name>
    <dbReference type="NCBI Taxonomy" id="6526"/>
    <lineage>
        <taxon>Eukaryota</taxon>
        <taxon>Metazoa</taxon>
        <taxon>Spiralia</taxon>
        <taxon>Lophotrochozoa</taxon>
        <taxon>Mollusca</taxon>
        <taxon>Gastropoda</taxon>
        <taxon>Heterobranchia</taxon>
        <taxon>Euthyneura</taxon>
        <taxon>Panpulmonata</taxon>
        <taxon>Hygrophila</taxon>
        <taxon>Lymnaeoidea</taxon>
        <taxon>Planorbidae</taxon>
        <taxon>Biomphalaria</taxon>
    </lineage>
</organism>
<feature type="region of interest" description="Disordered" evidence="2">
    <location>
        <begin position="1694"/>
        <end position="1714"/>
    </location>
</feature>
<proteinExistence type="predicted"/>